<dbReference type="InterPro" id="IPR050218">
    <property type="entry name" value="LptD"/>
</dbReference>
<feature type="compositionally biased region" description="Basic and acidic residues" evidence="1">
    <location>
        <begin position="65"/>
        <end position="87"/>
    </location>
</feature>
<dbReference type="AlphaFoldDB" id="H1D1S7"/>
<gene>
    <name evidence="3" type="ORF">HMPREF9453_01565</name>
</gene>
<name>H1D1S7_9FIRM</name>
<sequence>MRKIYLKLLAPLLFSSLLAMPAGAEEPEGLGEEAAEPETSSSALVFDAKGVARPVTSYEAAEAAASRDKKDTAKAKDKDKNKNKDGQEETAADSGISAENPMYVTADRMRYNDTTGDVDAMGKVVIRHMLDTYQTEYVYGNSIAQKYVIPGEVHWVNPTTRLKAERADYDGAKSIGRFEKMDGWESGTYYFKGASGVYDRIANKLVVEKGYFTTKHAVAKVPDYRIEADSIDIYPNDHYVAHNVKLMAKNTTLITLSSYTGSLKRDDSEVSLWSLIPRPVFDSDNGMGLHNEITVPLDHNPDLAFYMKNRWYTKSGYKPDMGVRYRTPLGTARLRYAEEESSTNDDGGIWVKKRPSLEFDTNHFYLGKSRFYTGAHGEWGYWDEDHGGRHPKGAYKGFDLYISGDPWKLGKFMNFSWKAGYAKDYYSYSNNIRRNSYYSLGLSGGYGPLASWIYYTDRDLKGYTPYYYDSYSSEKPLSLGFRWQATRLDAFSLAWTIDTVNGRLDHRYWTYYRDMHSFYAWIRYDDIEKETRFMIMPKDFKF</sequence>
<keyword evidence="2" id="KW-0732">Signal</keyword>
<dbReference type="Proteomes" id="UP000003277">
    <property type="component" value="Unassembled WGS sequence"/>
</dbReference>
<protein>
    <recommendedName>
        <fullName evidence="5">Organic solvent tolerance-like N-terminal domain-containing protein</fullName>
    </recommendedName>
</protein>
<dbReference type="STRING" id="742743.HMPREF9453_01565"/>
<dbReference type="EMBL" id="ADLT01000052">
    <property type="protein sequence ID" value="EHO62440.1"/>
    <property type="molecule type" value="Genomic_DNA"/>
</dbReference>
<feature type="region of interest" description="Disordered" evidence="1">
    <location>
        <begin position="25"/>
        <end position="99"/>
    </location>
</feature>
<evidence type="ECO:0008006" key="5">
    <source>
        <dbReference type="Google" id="ProtNLM"/>
    </source>
</evidence>
<proteinExistence type="predicted"/>
<feature type="compositionally biased region" description="Acidic residues" evidence="1">
    <location>
        <begin position="25"/>
        <end position="36"/>
    </location>
</feature>
<dbReference type="PANTHER" id="PTHR30189">
    <property type="entry name" value="LPS-ASSEMBLY PROTEIN"/>
    <property type="match status" value="1"/>
</dbReference>
<evidence type="ECO:0000313" key="4">
    <source>
        <dbReference type="Proteomes" id="UP000003277"/>
    </source>
</evidence>
<feature type="chain" id="PRO_5003548610" description="Organic solvent tolerance-like N-terminal domain-containing protein" evidence="2">
    <location>
        <begin position="25"/>
        <end position="542"/>
    </location>
</feature>
<dbReference type="RefSeq" id="WP_008860059.1">
    <property type="nucleotide sequence ID" value="NZ_JH591188.1"/>
</dbReference>
<keyword evidence="4" id="KW-1185">Reference proteome</keyword>
<reference evidence="3 4" key="1">
    <citation type="submission" date="2011-11" db="EMBL/GenBank/DDBJ databases">
        <title>The Genome Sequence of Dialister succinatiphilus YIT 11850.</title>
        <authorList>
            <consortium name="The Broad Institute Genome Sequencing Platform"/>
            <person name="Earl A."/>
            <person name="Ward D."/>
            <person name="Feldgarden M."/>
            <person name="Gevers D."/>
            <person name="Morotomi M."/>
            <person name="Young S.K."/>
            <person name="Zeng Q."/>
            <person name="Gargeya S."/>
            <person name="Fitzgerald M."/>
            <person name="Haas B."/>
            <person name="Abouelleil A."/>
            <person name="Alvarado L."/>
            <person name="Arachchi H.M."/>
            <person name="Berlin A."/>
            <person name="Brown A."/>
            <person name="Chapman S.B."/>
            <person name="Dunbar C."/>
            <person name="Gearin G."/>
            <person name="Goldberg J."/>
            <person name="Griggs A."/>
            <person name="Gujja S."/>
            <person name="Heiman D."/>
            <person name="Howarth C."/>
            <person name="Lui A."/>
            <person name="MacDonald P.J.P."/>
            <person name="Montmayeur A."/>
            <person name="Murphy C."/>
            <person name="Neiman D."/>
            <person name="Pearson M."/>
            <person name="Priest M."/>
            <person name="Roberts A."/>
            <person name="Saif S."/>
            <person name="Shea T."/>
            <person name="Sisk P."/>
            <person name="Stolte C."/>
            <person name="Sykes S."/>
            <person name="Wortman J."/>
            <person name="Nusbaum C."/>
            <person name="Birren B."/>
        </authorList>
    </citation>
    <scope>NUCLEOTIDE SEQUENCE [LARGE SCALE GENOMIC DNA]</scope>
    <source>
        <strain evidence="3 4">YIT 11850</strain>
    </source>
</reference>
<evidence type="ECO:0000313" key="3">
    <source>
        <dbReference type="EMBL" id="EHO62440.1"/>
    </source>
</evidence>
<dbReference type="GO" id="GO:1990351">
    <property type="term" value="C:transporter complex"/>
    <property type="evidence" value="ECO:0007669"/>
    <property type="project" value="TreeGrafter"/>
</dbReference>
<dbReference type="HOGENOM" id="CLU_527791_0_0_9"/>
<comment type="caution">
    <text evidence="3">The sequence shown here is derived from an EMBL/GenBank/DDBJ whole genome shotgun (WGS) entry which is preliminary data.</text>
</comment>
<dbReference type="eggNOG" id="COG1452">
    <property type="taxonomic scope" value="Bacteria"/>
</dbReference>
<accession>H1D1S7</accession>
<dbReference type="GO" id="GO:0009279">
    <property type="term" value="C:cell outer membrane"/>
    <property type="evidence" value="ECO:0007669"/>
    <property type="project" value="TreeGrafter"/>
</dbReference>
<organism evidence="3 4">
    <name type="scientific">Dialister succinatiphilus YIT 11850</name>
    <dbReference type="NCBI Taxonomy" id="742743"/>
    <lineage>
        <taxon>Bacteria</taxon>
        <taxon>Bacillati</taxon>
        <taxon>Bacillota</taxon>
        <taxon>Negativicutes</taxon>
        <taxon>Veillonellales</taxon>
        <taxon>Veillonellaceae</taxon>
        <taxon>Dialister</taxon>
    </lineage>
</organism>
<evidence type="ECO:0000256" key="2">
    <source>
        <dbReference type="SAM" id="SignalP"/>
    </source>
</evidence>
<dbReference type="PATRIC" id="fig|742743.3.peg.1597"/>
<feature type="signal peptide" evidence="2">
    <location>
        <begin position="1"/>
        <end position="24"/>
    </location>
</feature>
<evidence type="ECO:0000256" key="1">
    <source>
        <dbReference type="SAM" id="MobiDB-lite"/>
    </source>
</evidence>
<dbReference type="PANTHER" id="PTHR30189:SF1">
    <property type="entry name" value="LPS-ASSEMBLY PROTEIN LPTD"/>
    <property type="match status" value="1"/>
</dbReference>
<dbReference type="OrthoDB" id="1629906at2"/>